<feature type="domain" description="EamA" evidence="2">
    <location>
        <begin position="3"/>
        <end position="106"/>
    </location>
</feature>
<feature type="transmembrane region" description="Helical" evidence="1">
    <location>
        <begin position="83"/>
        <end position="105"/>
    </location>
</feature>
<feature type="transmembrane region" description="Helical" evidence="1">
    <location>
        <begin position="26"/>
        <end position="45"/>
    </location>
</feature>
<accession>A0A2A7S4D9</accession>
<comment type="caution">
    <text evidence="3">The sequence shown here is derived from an EMBL/GenBank/DDBJ whole genome shotgun (WGS) entry which is preliminary data.</text>
</comment>
<dbReference type="EMBL" id="PDDY01000004">
    <property type="protein sequence ID" value="PEH38418.1"/>
    <property type="molecule type" value="Genomic_DNA"/>
</dbReference>
<dbReference type="Proteomes" id="UP000220629">
    <property type="component" value="Unassembled WGS sequence"/>
</dbReference>
<dbReference type="InterPro" id="IPR037185">
    <property type="entry name" value="EmrE-like"/>
</dbReference>
<feature type="transmembrane region" description="Helical" evidence="1">
    <location>
        <begin position="57"/>
        <end position="77"/>
    </location>
</feature>
<proteinExistence type="predicted"/>
<evidence type="ECO:0000313" key="3">
    <source>
        <dbReference type="EMBL" id="PEH38418.1"/>
    </source>
</evidence>
<sequence length="131" mass="13906">MFFVLIWSTGLVVAKAVVPHASTDLFLLVRMLLSAGLLGALALAARERWPGGRQLASHLLAGALLQGVYLSAAYWTVGHGMPAGVMSLIGSMQPIVTVLAMFFIFSKISSCSVSDGAPSFSGQRCFCEKRT</sequence>
<dbReference type="InterPro" id="IPR000620">
    <property type="entry name" value="EamA_dom"/>
</dbReference>
<evidence type="ECO:0000259" key="2">
    <source>
        <dbReference type="Pfam" id="PF00892"/>
    </source>
</evidence>
<dbReference type="AlphaFoldDB" id="A0A2A7S4D9"/>
<evidence type="ECO:0000256" key="1">
    <source>
        <dbReference type="SAM" id="Phobius"/>
    </source>
</evidence>
<dbReference type="GO" id="GO:0016020">
    <property type="term" value="C:membrane"/>
    <property type="evidence" value="ECO:0007669"/>
    <property type="project" value="InterPro"/>
</dbReference>
<keyword evidence="1" id="KW-0812">Transmembrane</keyword>
<reference evidence="4" key="1">
    <citation type="submission" date="2017-09" db="EMBL/GenBank/DDBJ databases">
        <title>FDA dAtabase for Regulatory Grade micrObial Sequences (FDA-ARGOS): Supporting development and validation of Infectious Disease Dx tests.</title>
        <authorList>
            <person name="Minogue T."/>
            <person name="Wolcott M."/>
            <person name="Wasieloski L."/>
            <person name="Aguilar W."/>
            <person name="Moore D."/>
            <person name="Tallon L."/>
            <person name="Sadzewicz L."/>
            <person name="Ott S."/>
            <person name="Zhao X."/>
            <person name="Nagaraj S."/>
            <person name="Vavikolanu K."/>
            <person name="Aluvathingal J."/>
            <person name="Nadendla S."/>
            <person name="Sichtig H."/>
        </authorList>
    </citation>
    <scope>NUCLEOTIDE SEQUENCE [LARGE SCALE GENOMIC DNA]</scope>
    <source>
        <strain evidence="4">FDAARGOS_390</strain>
    </source>
</reference>
<dbReference type="SUPFAM" id="SSF103481">
    <property type="entry name" value="Multidrug resistance efflux transporter EmrE"/>
    <property type="match status" value="1"/>
</dbReference>
<keyword evidence="1" id="KW-0472">Membrane</keyword>
<name>A0A2A7S4D9_BURGA</name>
<evidence type="ECO:0000313" key="4">
    <source>
        <dbReference type="Proteomes" id="UP000220629"/>
    </source>
</evidence>
<protein>
    <recommendedName>
        <fullName evidence="2">EamA domain-containing protein</fullName>
    </recommendedName>
</protein>
<keyword evidence="1" id="KW-1133">Transmembrane helix</keyword>
<dbReference type="Pfam" id="PF00892">
    <property type="entry name" value="EamA"/>
    <property type="match status" value="1"/>
</dbReference>
<gene>
    <name evidence="3" type="ORF">CRM94_28930</name>
</gene>
<organism evidence="3 4">
    <name type="scientific">Burkholderia gladioli</name>
    <name type="common">Pseudomonas marginata</name>
    <name type="synonym">Phytomonas marginata</name>
    <dbReference type="NCBI Taxonomy" id="28095"/>
    <lineage>
        <taxon>Bacteria</taxon>
        <taxon>Pseudomonadati</taxon>
        <taxon>Pseudomonadota</taxon>
        <taxon>Betaproteobacteria</taxon>
        <taxon>Burkholderiales</taxon>
        <taxon>Burkholderiaceae</taxon>
        <taxon>Burkholderia</taxon>
    </lineage>
</organism>